<dbReference type="PANTHER" id="PTHR33508">
    <property type="entry name" value="UPF0056 MEMBRANE PROTEIN YHCE"/>
    <property type="match status" value="1"/>
</dbReference>
<accession>A0A1H8R717</accession>
<feature type="transmembrane region" description="Helical" evidence="7">
    <location>
        <begin position="42"/>
        <end position="61"/>
    </location>
</feature>
<dbReference type="PANTHER" id="PTHR33508:SF1">
    <property type="entry name" value="UPF0056 MEMBRANE PROTEIN YHCE"/>
    <property type="match status" value="1"/>
</dbReference>
<keyword evidence="4 7" id="KW-0812">Transmembrane</keyword>
<keyword evidence="3" id="KW-1003">Cell membrane</keyword>
<gene>
    <name evidence="8" type="ORF">SAMN05660991_01024</name>
</gene>
<dbReference type="InterPro" id="IPR002771">
    <property type="entry name" value="Multi_antbiot-R_MarC"/>
</dbReference>
<keyword evidence="9" id="KW-1185">Reference proteome</keyword>
<evidence type="ECO:0000256" key="5">
    <source>
        <dbReference type="ARBA" id="ARBA00022989"/>
    </source>
</evidence>
<feature type="transmembrane region" description="Helical" evidence="7">
    <location>
        <begin position="175"/>
        <end position="196"/>
    </location>
</feature>
<feature type="transmembrane region" description="Helical" evidence="7">
    <location>
        <begin position="142"/>
        <end position="163"/>
    </location>
</feature>
<dbReference type="Pfam" id="PF01914">
    <property type="entry name" value="MarC"/>
    <property type="match status" value="2"/>
</dbReference>
<dbReference type="Proteomes" id="UP000198960">
    <property type="component" value="Unassembled WGS sequence"/>
</dbReference>
<evidence type="ECO:0000256" key="4">
    <source>
        <dbReference type="ARBA" id="ARBA00022692"/>
    </source>
</evidence>
<sequence>MDLLEQPLLLFLALFALYSPIAALPSYFPVVGRLGPADQRRLALGLFVNVVVFAMVALWVGEPLLEVLGLSTAALTTVGGIALLYEGVALMRGTAEHPAPADVEADVEAEVAAHAGAGAPRPADAPGAAVDSRAPTGAWREYMFVPVTFPLTVGGTTFAFFVAFRAQADDAGDVLALSVAGVAYAAVTAITVYAAAHVHRRASASTASFLDRLSGILLTAIAVTILASGGTQLVVSVLEGLGR</sequence>
<comment type="subcellular location">
    <subcellularLocation>
        <location evidence="1 7">Cell membrane</location>
        <topology evidence="1 7">Multi-pass membrane protein</topology>
    </subcellularLocation>
</comment>
<organism evidence="8 9">
    <name type="scientific">Trujillonella endophytica</name>
    <dbReference type="NCBI Taxonomy" id="673521"/>
    <lineage>
        <taxon>Bacteria</taxon>
        <taxon>Bacillati</taxon>
        <taxon>Actinomycetota</taxon>
        <taxon>Actinomycetes</taxon>
        <taxon>Geodermatophilales</taxon>
        <taxon>Geodermatophilaceae</taxon>
        <taxon>Trujillonella</taxon>
    </lineage>
</organism>
<evidence type="ECO:0000256" key="6">
    <source>
        <dbReference type="ARBA" id="ARBA00023136"/>
    </source>
</evidence>
<comment type="similarity">
    <text evidence="2 7">Belongs to the UPF0056 (MarC) family.</text>
</comment>
<evidence type="ECO:0000256" key="1">
    <source>
        <dbReference type="ARBA" id="ARBA00004651"/>
    </source>
</evidence>
<dbReference type="EMBL" id="FOEE01000002">
    <property type="protein sequence ID" value="SEO61924.1"/>
    <property type="molecule type" value="Genomic_DNA"/>
</dbReference>
<protein>
    <recommendedName>
        <fullName evidence="7">UPF0056 membrane protein</fullName>
    </recommendedName>
</protein>
<keyword evidence="5 7" id="KW-1133">Transmembrane helix</keyword>
<feature type="transmembrane region" description="Helical" evidence="7">
    <location>
        <begin position="67"/>
        <end position="85"/>
    </location>
</feature>
<evidence type="ECO:0000256" key="7">
    <source>
        <dbReference type="RuleBase" id="RU362048"/>
    </source>
</evidence>
<evidence type="ECO:0000256" key="2">
    <source>
        <dbReference type="ARBA" id="ARBA00009784"/>
    </source>
</evidence>
<evidence type="ECO:0000256" key="3">
    <source>
        <dbReference type="ARBA" id="ARBA00022475"/>
    </source>
</evidence>
<evidence type="ECO:0000313" key="9">
    <source>
        <dbReference type="Proteomes" id="UP000198960"/>
    </source>
</evidence>
<reference evidence="9" key="1">
    <citation type="submission" date="2016-10" db="EMBL/GenBank/DDBJ databases">
        <authorList>
            <person name="Varghese N."/>
            <person name="Submissions S."/>
        </authorList>
    </citation>
    <scope>NUCLEOTIDE SEQUENCE [LARGE SCALE GENOMIC DNA]</scope>
    <source>
        <strain evidence="9">DSM 45413</strain>
    </source>
</reference>
<name>A0A1H8R717_9ACTN</name>
<dbReference type="OrthoDB" id="3538341at2"/>
<dbReference type="AlphaFoldDB" id="A0A1H8R717"/>
<keyword evidence="6 7" id="KW-0472">Membrane</keyword>
<evidence type="ECO:0000313" key="8">
    <source>
        <dbReference type="EMBL" id="SEO61924.1"/>
    </source>
</evidence>
<dbReference type="RefSeq" id="WP_091940768.1">
    <property type="nucleotide sequence ID" value="NZ_FOEE01000002.1"/>
</dbReference>
<feature type="transmembrane region" description="Helical" evidence="7">
    <location>
        <begin position="6"/>
        <end position="30"/>
    </location>
</feature>
<feature type="transmembrane region" description="Helical" evidence="7">
    <location>
        <begin position="216"/>
        <end position="238"/>
    </location>
</feature>
<dbReference type="STRING" id="673521.SAMN05660991_01024"/>
<dbReference type="GO" id="GO:0005886">
    <property type="term" value="C:plasma membrane"/>
    <property type="evidence" value="ECO:0007669"/>
    <property type="project" value="UniProtKB-SubCell"/>
</dbReference>
<proteinExistence type="inferred from homology"/>